<name>H0FY25_RHIML</name>
<organism evidence="1 2">
    <name type="scientific">Sinorhizobium meliloti CCNWSX0020</name>
    <dbReference type="NCBI Taxonomy" id="1107881"/>
    <lineage>
        <taxon>Bacteria</taxon>
        <taxon>Pseudomonadati</taxon>
        <taxon>Pseudomonadota</taxon>
        <taxon>Alphaproteobacteria</taxon>
        <taxon>Hyphomicrobiales</taxon>
        <taxon>Rhizobiaceae</taxon>
        <taxon>Sinorhizobium/Ensifer group</taxon>
        <taxon>Sinorhizobium</taxon>
    </lineage>
</organism>
<dbReference type="Proteomes" id="UP000004038">
    <property type="component" value="Unassembled WGS sequence"/>
</dbReference>
<dbReference type="PATRIC" id="fig|1107881.3.peg.2117"/>
<reference evidence="1 2" key="1">
    <citation type="journal article" date="2012" name="J. Bacteriol.">
        <title>Draft Genome Sequence of Sinorhizobium meliloti CCNWSX0020, a Nitrogen-Fixing Symbiont with Copper Tolerance Capability Isolated from Lead-Zinc Mine Tailings.</title>
        <authorList>
            <person name="Li Z."/>
            <person name="Ma Z."/>
            <person name="Hao X."/>
            <person name="Wei G."/>
        </authorList>
    </citation>
    <scope>NUCLEOTIDE SEQUENCE [LARGE SCALE GENOMIC DNA]</scope>
    <source>
        <strain evidence="1 2">CCNWSX0020</strain>
    </source>
</reference>
<protein>
    <submittedName>
        <fullName evidence="1">Uncharacterized protein</fullName>
    </submittedName>
</protein>
<gene>
    <name evidence="1" type="ORF">SM0020_10475</name>
</gene>
<accession>H0FY25</accession>
<dbReference type="EMBL" id="AGVV01000015">
    <property type="protein sequence ID" value="EHK78097.1"/>
    <property type="molecule type" value="Genomic_DNA"/>
</dbReference>
<evidence type="ECO:0000313" key="2">
    <source>
        <dbReference type="Proteomes" id="UP000004038"/>
    </source>
</evidence>
<proteinExistence type="predicted"/>
<sequence length="58" mass="6679">MEMSDEAGSSARKDTVMYEHWCEHPGCKKWGSLGFALGKEEPRWFCAGHQPDWKLKHA</sequence>
<evidence type="ECO:0000313" key="1">
    <source>
        <dbReference type="EMBL" id="EHK78097.1"/>
    </source>
</evidence>
<dbReference type="AlphaFoldDB" id="H0FY25"/>